<evidence type="ECO:0000313" key="2">
    <source>
        <dbReference type="Ensembl" id="ENSCCNP00000025953.1"/>
    </source>
</evidence>
<gene>
    <name evidence="2" type="primary">LOC109683186</name>
</gene>
<dbReference type="InterPro" id="IPR051640">
    <property type="entry name" value="GRB10-interact_GYF"/>
</dbReference>
<organism evidence="2">
    <name type="scientific">Castor canadensis</name>
    <name type="common">American beaver</name>
    <dbReference type="NCBI Taxonomy" id="51338"/>
    <lineage>
        <taxon>Eukaryota</taxon>
        <taxon>Metazoa</taxon>
        <taxon>Chordata</taxon>
        <taxon>Craniata</taxon>
        <taxon>Vertebrata</taxon>
        <taxon>Euteleostomi</taxon>
        <taxon>Mammalia</taxon>
        <taxon>Eutheria</taxon>
        <taxon>Euarchontoglires</taxon>
        <taxon>Glires</taxon>
        <taxon>Rodentia</taxon>
        <taxon>Castorimorpha</taxon>
        <taxon>Castoridae</taxon>
        <taxon>Castor</taxon>
    </lineage>
</organism>
<dbReference type="PANTHER" id="PTHR14445">
    <property type="entry name" value="GRB10 INTERACTING GYF PROTEIN"/>
    <property type="match status" value="1"/>
</dbReference>
<dbReference type="GO" id="GO:0005829">
    <property type="term" value="C:cytosol"/>
    <property type="evidence" value="ECO:0007669"/>
    <property type="project" value="TreeGrafter"/>
</dbReference>
<dbReference type="Ensembl" id="ENSCCNT00000032956.1">
    <property type="protein sequence ID" value="ENSCCNP00000025953.1"/>
    <property type="gene ID" value="ENSCCNG00000025250.1"/>
</dbReference>
<evidence type="ECO:0000256" key="1">
    <source>
        <dbReference type="SAM" id="MobiDB-lite"/>
    </source>
</evidence>
<feature type="region of interest" description="Disordered" evidence="1">
    <location>
        <begin position="85"/>
        <end position="118"/>
    </location>
</feature>
<dbReference type="AlphaFoldDB" id="A0A8C0XC99"/>
<accession>A0A8C0XC99</accession>
<evidence type="ECO:0008006" key="3">
    <source>
        <dbReference type="Google" id="ProtNLM"/>
    </source>
</evidence>
<protein>
    <recommendedName>
        <fullName evidence="3">GRB10-interacting GYF protein 2</fullName>
    </recommendedName>
</protein>
<sequence length="118" mass="13434">MAAETLNFGPEWLRALSSGSSVASPPSSPAMPKYKLADYRYGREEMLALYVKENKVPEELQDKEFAAVLQEEPLQPLALEPLTEEEQVGQRELAFPSGRTRRRRGGQLETWGRTPERW</sequence>
<reference evidence="2" key="1">
    <citation type="submission" date="2023-09" db="UniProtKB">
        <authorList>
            <consortium name="Ensembl"/>
        </authorList>
    </citation>
    <scope>IDENTIFICATION</scope>
</reference>
<name>A0A8C0XC99_CASCN</name>
<dbReference type="PANTHER" id="PTHR14445:SF37">
    <property type="entry name" value="GRB10-INTERACTING GYF PROTEIN 1"/>
    <property type="match status" value="1"/>
</dbReference>
<proteinExistence type="predicted"/>
<dbReference type="GO" id="GO:0048009">
    <property type="term" value="P:insulin-like growth factor receptor signaling pathway"/>
    <property type="evidence" value="ECO:0007669"/>
    <property type="project" value="TreeGrafter"/>
</dbReference>